<dbReference type="InterPro" id="IPR029063">
    <property type="entry name" value="SAM-dependent_MTases_sf"/>
</dbReference>
<dbReference type="PANTHER" id="PTHR43648">
    <property type="entry name" value="ELECTRON TRANSFER FLAVOPROTEIN BETA SUBUNIT LYSINE METHYLTRANSFERASE"/>
    <property type="match status" value="1"/>
</dbReference>
<dbReference type="CDD" id="cd02440">
    <property type="entry name" value="AdoMet_MTases"/>
    <property type="match status" value="1"/>
</dbReference>
<dbReference type="GO" id="GO:0032259">
    <property type="term" value="P:methylation"/>
    <property type="evidence" value="ECO:0007669"/>
    <property type="project" value="UniProtKB-KW"/>
</dbReference>
<dbReference type="AlphaFoldDB" id="A0A6J4J8Q2"/>
<proteinExistence type="inferred from homology"/>
<accession>A0A6J4J8Q2</accession>
<sequence length="328" mass="35335">MTSTPPKWLEISIRASAEAAEALTPVFEKAGRSGVVIEPELLPQKDETDELTPVPGAFALLKTYLTQGAEADAGRKIIEDAVGLLRAFNLAPMDELRTRWLEQEDWANAWKQHYSVLRLGRRWVIKPQWQSYDLQPNDRLIELDPGMAFGTGQHPTTQLVLEVLEDLVDAGEVAGRALLDLGCGSGVLAIGAVRAGARSVLALDADEIAARATTENVARNGFSDAITVEHGTLGAAIDGVVPVPGLDHESAYDGAFANIVARIIAERAPALARALRPGAWLIASGIIAEREAEAADALVAAGFTIERREQRSDWLALLCRRDPISVQV</sequence>
<keyword evidence="7" id="KW-0689">Ribosomal protein</keyword>
<feature type="binding site" evidence="6">
    <location>
        <position position="258"/>
    </location>
    <ligand>
        <name>S-adenosyl-L-methionine</name>
        <dbReference type="ChEBI" id="CHEBI:59789"/>
    </ligand>
</feature>
<evidence type="ECO:0000256" key="5">
    <source>
        <dbReference type="ARBA" id="ARBA00022691"/>
    </source>
</evidence>
<dbReference type="Pfam" id="PF06325">
    <property type="entry name" value="PrmA"/>
    <property type="match status" value="1"/>
</dbReference>
<dbReference type="GO" id="GO:0005737">
    <property type="term" value="C:cytoplasm"/>
    <property type="evidence" value="ECO:0007669"/>
    <property type="project" value="UniProtKB-SubCell"/>
</dbReference>
<organism evidence="7">
    <name type="scientific">uncultured Chloroflexota bacterium</name>
    <dbReference type="NCBI Taxonomy" id="166587"/>
    <lineage>
        <taxon>Bacteria</taxon>
        <taxon>Bacillati</taxon>
        <taxon>Chloroflexota</taxon>
        <taxon>environmental samples</taxon>
    </lineage>
</organism>
<dbReference type="SUPFAM" id="SSF53335">
    <property type="entry name" value="S-adenosyl-L-methionine-dependent methyltransferases"/>
    <property type="match status" value="1"/>
</dbReference>
<comment type="catalytic activity">
    <reaction evidence="6">
        <text>L-lysyl-[protein] + 3 S-adenosyl-L-methionine = N(6),N(6),N(6)-trimethyl-L-lysyl-[protein] + 3 S-adenosyl-L-homocysteine + 3 H(+)</text>
        <dbReference type="Rhea" id="RHEA:54192"/>
        <dbReference type="Rhea" id="RHEA-COMP:9752"/>
        <dbReference type="Rhea" id="RHEA-COMP:13826"/>
        <dbReference type="ChEBI" id="CHEBI:15378"/>
        <dbReference type="ChEBI" id="CHEBI:29969"/>
        <dbReference type="ChEBI" id="CHEBI:57856"/>
        <dbReference type="ChEBI" id="CHEBI:59789"/>
        <dbReference type="ChEBI" id="CHEBI:61961"/>
    </reaction>
</comment>
<keyword evidence="3 6" id="KW-0489">Methyltransferase</keyword>
<evidence type="ECO:0000256" key="4">
    <source>
        <dbReference type="ARBA" id="ARBA00022679"/>
    </source>
</evidence>
<dbReference type="PIRSF" id="PIRSF000401">
    <property type="entry name" value="RPL11_MTase"/>
    <property type="match status" value="1"/>
</dbReference>
<dbReference type="GO" id="GO:0008276">
    <property type="term" value="F:protein methyltransferase activity"/>
    <property type="evidence" value="ECO:0007669"/>
    <property type="project" value="UniProtKB-UniRule"/>
</dbReference>
<evidence type="ECO:0000256" key="2">
    <source>
        <dbReference type="ARBA" id="ARBA00022490"/>
    </source>
</evidence>
<keyword evidence="2 6" id="KW-0963">Cytoplasm</keyword>
<feature type="binding site" evidence="6">
    <location>
        <position position="182"/>
    </location>
    <ligand>
        <name>S-adenosyl-L-methionine</name>
        <dbReference type="ChEBI" id="CHEBI:59789"/>
    </ligand>
</feature>
<protein>
    <recommendedName>
        <fullName evidence="6">Ribosomal protein L11 methyltransferase</fullName>
        <shortName evidence="6">L11 Mtase</shortName>
        <ecNumber evidence="6">2.1.1.-</ecNumber>
    </recommendedName>
</protein>
<dbReference type="InterPro" id="IPR050078">
    <property type="entry name" value="Ribosomal_L11_MeTrfase_PrmA"/>
</dbReference>
<name>A0A6J4J8Q2_9CHLR</name>
<keyword evidence="5 6" id="KW-0949">S-adenosyl-L-methionine</keyword>
<dbReference type="GO" id="GO:0005840">
    <property type="term" value="C:ribosome"/>
    <property type="evidence" value="ECO:0007669"/>
    <property type="project" value="UniProtKB-KW"/>
</dbReference>
<comment type="function">
    <text evidence="6">Methylates ribosomal protein L11.</text>
</comment>
<comment type="subcellular location">
    <subcellularLocation>
        <location evidence="6">Cytoplasm</location>
    </subcellularLocation>
</comment>
<dbReference type="Gene3D" id="3.40.50.150">
    <property type="entry name" value="Vaccinia Virus protein VP39"/>
    <property type="match status" value="1"/>
</dbReference>
<feature type="binding site" evidence="6">
    <location>
        <position position="157"/>
    </location>
    <ligand>
        <name>S-adenosyl-L-methionine</name>
        <dbReference type="ChEBI" id="CHEBI:59789"/>
    </ligand>
</feature>
<reference evidence="7" key="1">
    <citation type="submission" date="2020-02" db="EMBL/GenBank/DDBJ databases">
        <authorList>
            <person name="Meier V. D."/>
        </authorList>
    </citation>
    <scope>NUCLEOTIDE SEQUENCE</scope>
    <source>
        <strain evidence="7">AVDCRST_MAG77</strain>
    </source>
</reference>
<keyword evidence="4 6" id="KW-0808">Transferase</keyword>
<comment type="similarity">
    <text evidence="1 6">Belongs to the methyltransferase superfamily. PrmA family.</text>
</comment>
<dbReference type="PANTHER" id="PTHR43648:SF1">
    <property type="entry name" value="ELECTRON TRANSFER FLAVOPROTEIN BETA SUBUNIT LYSINE METHYLTRANSFERASE"/>
    <property type="match status" value="1"/>
</dbReference>
<feature type="binding site" evidence="6">
    <location>
        <position position="204"/>
    </location>
    <ligand>
        <name>S-adenosyl-L-methionine</name>
        <dbReference type="ChEBI" id="CHEBI:59789"/>
    </ligand>
</feature>
<evidence type="ECO:0000256" key="6">
    <source>
        <dbReference type="HAMAP-Rule" id="MF_00735"/>
    </source>
</evidence>
<evidence type="ECO:0000256" key="1">
    <source>
        <dbReference type="ARBA" id="ARBA00009741"/>
    </source>
</evidence>
<dbReference type="InterPro" id="IPR004498">
    <property type="entry name" value="Ribosomal_PrmA_MeTrfase"/>
</dbReference>
<dbReference type="EC" id="2.1.1.-" evidence="6"/>
<gene>
    <name evidence="6" type="primary">prmA</name>
    <name evidence="7" type="ORF">AVDCRST_MAG77-3389</name>
</gene>
<keyword evidence="7" id="KW-0687">Ribonucleoprotein</keyword>
<evidence type="ECO:0000256" key="3">
    <source>
        <dbReference type="ARBA" id="ARBA00022603"/>
    </source>
</evidence>
<evidence type="ECO:0000313" key="7">
    <source>
        <dbReference type="EMBL" id="CAA9273582.1"/>
    </source>
</evidence>
<dbReference type="NCBIfam" id="TIGR00406">
    <property type="entry name" value="prmA"/>
    <property type="match status" value="1"/>
</dbReference>
<dbReference type="EMBL" id="CADCTC010000183">
    <property type="protein sequence ID" value="CAA9273582.1"/>
    <property type="molecule type" value="Genomic_DNA"/>
</dbReference>
<dbReference type="HAMAP" id="MF_00735">
    <property type="entry name" value="Methyltr_PrmA"/>
    <property type="match status" value="1"/>
</dbReference>